<accession>A0A099I0P1</accession>
<dbReference type="InterPro" id="IPR043168">
    <property type="entry name" value="DegV_C"/>
</dbReference>
<dbReference type="NCBIfam" id="TIGR00762">
    <property type="entry name" value="DegV"/>
    <property type="match status" value="1"/>
</dbReference>
<dbReference type="Proteomes" id="UP001203972">
    <property type="component" value="Unassembled WGS sequence"/>
</dbReference>
<protein>
    <submittedName>
        <fullName evidence="5">DegV family EDD domain-containing protein</fullName>
    </submittedName>
    <submittedName>
        <fullName evidence="3">DegV family protein</fullName>
    </submittedName>
</protein>
<evidence type="ECO:0000313" key="6">
    <source>
        <dbReference type="EMBL" id="QJA04347.1"/>
    </source>
</evidence>
<dbReference type="Proteomes" id="UP000503330">
    <property type="component" value="Chromosome"/>
</dbReference>
<dbReference type="EMBL" id="JQIF01000109">
    <property type="protein sequence ID" value="KGJ51549.1"/>
    <property type="molecule type" value="Genomic_DNA"/>
</dbReference>
<dbReference type="Proteomes" id="UP000604383">
    <property type="component" value="Unassembled WGS sequence"/>
</dbReference>
<reference evidence="3 7" key="1">
    <citation type="submission" date="2014-08" db="EMBL/GenBank/DDBJ databases">
        <title>Clostridium innocuum, an unnegligible vancomycin-resistant pathogen causing extra-intestinal infections.</title>
        <authorList>
            <person name="Feng Y."/>
            <person name="Chiu C.-H."/>
        </authorList>
    </citation>
    <scope>NUCLEOTIDE SEQUENCE [LARGE SCALE GENOMIC DNA]</scope>
    <source>
        <strain evidence="3 7">AN88</strain>
    </source>
</reference>
<dbReference type="Proteomes" id="UP000030008">
    <property type="component" value="Unassembled WGS sequence"/>
</dbReference>
<dbReference type="PANTHER" id="PTHR33434:SF3">
    <property type="entry name" value="DEGV DOMAIN-CONTAINING PROTEIN YITS"/>
    <property type="match status" value="1"/>
</dbReference>
<dbReference type="InterPro" id="IPR003797">
    <property type="entry name" value="DegV"/>
</dbReference>
<dbReference type="GeneID" id="61927655"/>
<keyword evidence="2" id="KW-0446">Lipid-binding</keyword>
<dbReference type="PANTHER" id="PTHR33434">
    <property type="entry name" value="DEGV DOMAIN-CONTAINING PROTEIN DR_1986-RELATED"/>
    <property type="match status" value="1"/>
</dbReference>
<evidence type="ECO:0000313" key="7">
    <source>
        <dbReference type="Proteomes" id="UP000030008"/>
    </source>
</evidence>
<comment type="function">
    <text evidence="1">May bind long-chain fatty acids, such as palmitate, and may play a role in lipid transport or fatty acid metabolism.</text>
</comment>
<dbReference type="AlphaFoldDB" id="A0A099I0P1"/>
<dbReference type="EMBL" id="CP048838">
    <property type="protein sequence ID" value="QJA04347.1"/>
    <property type="molecule type" value="Genomic_DNA"/>
</dbReference>
<name>A0A099I0P1_CLOIN</name>
<dbReference type="EMBL" id="WWTN01000001">
    <property type="protein sequence ID" value="MZH54288.1"/>
    <property type="molecule type" value="Genomic_DNA"/>
</dbReference>
<evidence type="ECO:0000313" key="4">
    <source>
        <dbReference type="EMBL" id="MCR0233505.1"/>
    </source>
</evidence>
<dbReference type="InterPro" id="IPR050270">
    <property type="entry name" value="DegV_domain_contain"/>
</dbReference>
<reference evidence="6 8" key="3">
    <citation type="submission" date="2020-02" db="EMBL/GenBank/DDBJ databases">
        <authorList>
            <person name="Kociolek L.K."/>
            <person name="Ozer E.A."/>
        </authorList>
    </citation>
    <scope>NUCLEOTIDE SEQUENCE [LARGE SCALE GENOMIC DNA]</scope>
    <source>
        <strain evidence="6 8">ATCC 14501</strain>
    </source>
</reference>
<reference evidence="4" key="4">
    <citation type="journal article" date="2022" name="Clin. Infect. Dis.">
        <title>Association between Clostridium innocuum and antibiotic-associated diarrhea in adults and children: A cross-sectional study and comparative genomics analysis.</title>
        <authorList>
            <person name="Cherny K.E."/>
            <person name="Muscat E.B."/>
            <person name="Balaji A."/>
            <person name="Mukherjee J."/>
            <person name="Ozer E.A."/>
            <person name="Angarone M.P."/>
            <person name="Hauser A.R."/>
            <person name="Sichel J.S."/>
            <person name="Amponsah E."/>
            <person name="Kociolek L.K."/>
        </authorList>
    </citation>
    <scope>NUCLEOTIDE SEQUENCE</scope>
    <source>
        <strain evidence="4">NU1-AC-029v</strain>
    </source>
</reference>
<gene>
    <name evidence="3" type="ORF">CIAN88_19870</name>
    <name evidence="6" type="ORF">G4D54_18920</name>
    <name evidence="5" type="ORF">GT664_00640</name>
    <name evidence="4" type="ORF">MKC95_12070</name>
</gene>
<evidence type="ECO:0000313" key="3">
    <source>
        <dbReference type="EMBL" id="KGJ51549.1"/>
    </source>
</evidence>
<dbReference type="GO" id="GO:0008289">
    <property type="term" value="F:lipid binding"/>
    <property type="evidence" value="ECO:0007669"/>
    <property type="project" value="UniProtKB-KW"/>
</dbReference>
<evidence type="ECO:0000313" key="8">
    <source>
        <dbReference type="Proteomes" id="UP000503330"/>
    </source>
</evidence>
<evidence type="ECO:0000256" key="2">
    <source>
        <dbReference type="ARBA" id="ARBA00023121"/>
    </source>
</evidence>
<dbReference type="RefSeq" id="WP_002605779.1">
    <property type="nucleotide sequence ID" value="NZ_AP025565.1"/>
</dbReference>
<evidence type="ECO:0000256" key="1">
    <source>
        <dbReference type="ARBA" id="ARBA00003238"/>
    </source>
</evidence>
<dbReference type="PROSITE" id="PS51482">
    <property type="entry name" value="DEGV"/>
    <property type="match status" value="1"/>
</dbReference>
<dbReference type="EMBL" id="JAKTMA010000020">
    <property type="protein sequence ID" value="MCR0233505.1"/>
    <property type="molecule type" value="Genomic_DNA"/>
</dbReference>
<organism evidence="3 7">
    <name type="scientific">Clostridium innocuum</name>
    <dbReference type="NCBI Taxonomy" id="1522"/>
    <lineage>
        <taxon>Bacteria</taxon>
        <taxon>Bacillati</taxon>
        <taxon>Bacillota</taxon>
        <taxon>Clostridia</taxon>
        <taxon>Eubacteriales</taxon>
        <taxon>Clostridiaceae</taxon>
        <taxon>Clostridium</taxon>
    </lineage>
</organism>
<dbReference type="Gene3D" id="3.40.50.10170">
    <property type="match status" value="1"/>
</dbReference>
<dbReference type="SUPFAM" id="SSF82549">
    <property type="entry name" value="DAK1/DegV-like"/>
    <property type="match status" value="1"/>
</dbReference>
<dbReference type="Gene3D" id="3.30.1180.10">
    <property type="match status" value="1"/>
</dbReference>
<proteinExistence type="predicted"/>
<evidence type="ECO:0000313" key="5">
    <source>
        <dbReference type="EMBL" id="MZH54288.1"/>
    </source>
</evidence>
<reference evidence="5" key="2">
    <citation type="journal article" date="2019" name="Nat. Med.">
        <title>A library of human gut bacterial isolates paired with longitudinal multiomics data enables mechanistic microbiome research.</title>
        <authorList>
            <person name="Poyet M."/>
            <person name="Groussin M."/>
            <person name="Gibbons S.M."/>
            <person name="Avila-Pacheco J."/>
            <person name="Jiang X."/>
            <person name="Kearney S.M."/>
            <person name="Perrotta A.R."/>
            <person name="Berdy B."/>
            <person name="Zhao S."/>
            <person name="Lieberman T.D."/>
            <person name="Swanson P.K."/>
            <person name="Smith M."/>
            <person name="Roesemann S."/>
            <person name="Alexander J.E."/>
            <person name="Rich S.A."/>
            <person name="Livny J."/>
            <person name="Vlamakis H."/>
            <person name="Clish C."/>
            <person name="Bullock K."/>
            <person name="Deik A."/>
            <person name="Scott J."/>
            <person name="Pierce K.A."/>
            <person name="Xavier R.J."/>
            <person name="Alm E.J."/>
        </authorList>
    </citation>
    <scope>NUCLEOTIDE SEQUENCE</scope>
    <source>
        <strain evidence="5">BIOML-A12</strain>
    </source>
</reference>
<sequence length="287" mass="31898">MNKEKIAVLVDTCCDVPQTFVEQYHMYVIPLKVVYKDAEYLDGVDITPEQVYQGLEREVPKTSLPSGERITEIFDQIRADGFQKVIAITLSSGLSGTNNMIHLIADQLEDMEVFIMDTKNISIGGGFHAIQAARYIEDGLSFDEIKAKLMRGIDQCKVFFVVKTLEYLQKGGRIGLVASLFGNALNLKPIISCNDEGIYYTVAKVRGRKQSITKTKELALDFAQGHKRYNVAIMHGDAQEMAEEIRDCIMKKLPGTDVFIMKQVSPVLGVHTGPGTLGICVQILDEA</sequence>
<dbReference type="Pfam" id="PF02645">
    <property type="entry name" value="DegV"/>
    <property type="match status" value="1"/>
</dbReference>